<dbReference type="InterPro" id="IPR053143">
    <property type="entry name" value="Arylsulfate_ST"/>
</dbReference>
<sequence>MHTHQLLCLLALLILEAVCDAPLSYNFTLYNSGAYGYAPKQTYRSSNITSPVWQINIWDQEAVNTTDYLFMALPEHWKASGDPLGSSNSGPYIFSNKDFSLVYADPTWDLAKSEGVQEYNDKPYMVFFGGELIDSGHGHGKCYLVNTKYEIEYTISAVGTSQDVDLHECLLTTNGTALIISYYNMPHDLTPLDGPINGSLTDCLFQEVDIATGELLFEWRAIDHYPISFSTTLCADNNHTGLDWFHLNSVQKTNEGNYLISSLALHMISYIDGHTGSVLWSLGGAGNNFTEPLNDGATILYSHHARFRDAALTELGLFDNTALTLDVTCMTNCSKGRVVRIDQEKLTVAITEQYFHPQSIQAGPEGSFDLTPNGNVLVGWGYTPSITEHNATTRQCVLDVQFGIFYVGPDNYRAFKAPWKGEPMWDPSIASTPASNDTDGAMVWVSWNGATDVEEWILLSAASPDTDNWDSSQVVSRVSKDGFETGIPVDETVTYARVSGLNSAGQILGSTAVVEIEIGLPYVSKDDVEAVDRIGMTEKPWGSSNIK</sequence>
<dbReference type="PANTHER" id="PTHR35340">
    <property type="entry name" value="PQQ ENZYME REPEAT PROTEIN-RELATED"/>
    <property type="match status" value="1"/>
</dbReference>
<gene>
    <name evidence="2" type="ORF">SCAR479_07445</name>
</gene>
<organism evidence="2 3">
    <name type="scientific">Seiridium cardinale</name>
    <dbReference type="NCBI Taxonomy" id="138064"/>
    <lineage>
        <taxon>Eukaryota</taxon>
        <taxon>Fungi</taxon>
        <taxon>Dikarya</taxon>
        <taxon>Ascomycota</taxon>
        <taxon>Pezizomycotina</taxon>
        <taxon>Sordariomycetes</taxon>
        <taxon>Xylariomycetidae</taxon>
        <taxon>Amphisphaeriales</taxon>
        <taxon>Sporocadaceae</taxon>
        <taxon>Seiridium</taxon>
    </lineage>
</organism>
<dbReference type="EMBL" id="JARVKM010000031">
    <property type="protein sequence ID" value="KAK9775920.1"/>
    <property type="molecule type" value="Genomic_DNA"/>
</dbReference>
<proteinExistence type="predicted"/>
<feature type="chain" id="PRO_5047365303" evidence="1">
    <location>
        <begin position="22"/>
        <end position="547"/>
    </location>
</feature>
<dbReference type="Proteomes" id="UP001465668">
    <property type="component" value="Unassembled WGS sequence"/>
</dbReference>
<comment type="caution">
    <text evidence="2">The sequence shown here is derived from an EMBL/GenBank/DDBJ whole genome shotgun (WGS) entry which is preliminary data.</text>
</comment>
<reference evidence="2 3" key="1">
    <citation type="submission" date="2024-02" db="EMBL/GenBank/DDBJ databases">
        <title>First draft genome assembly of two strains of Seiridium cardinale.</title>
        <authorList>
            <person name="Emiliani G."/>
            <person name="Scali E."/>
        </authorList>
    </citation>
    <scope>NUCLEOTIDE SEQUENCE [LARGE SCALE GENOMIC DNA]</scope>
    <source>
        <strain evidence="2 3">BM-138-000479</strain>
    </source>
</reference>
<dbReference type="Pfam" id="PF14269">
    <property type="entry name" value="Arylsulfotran_2"/>
    <property type="match status" value="1"/>
</dbReference>
<dbReference type="InterPro" id="IPR039535">
    <property type="entry name" value="ASST-like"/>
</dbReference>
<keyword evidence="1" id="KW-0732">Signal</keyword>
<name>A0ABR2XQ32_9PEZI</name>
<protein>
    <submittedName>
        <fullName evidence="2">ASST-domain-containing protein</fullName>
    </submittedName>
</protein>
<keyword evidence="3" id="KW-1185">Reference proteome</keyword>
<feature type="signal peptide" evidence="1">
    <location>
        <begin position="1"/>
        <end position="21"/>
    </location>
</feature>
<evidence type="ECO:0000313" key="3">
    <source>
        <dbReference type="Proteomes" id="UP001465668"/>
    </source>
</evidence>
<evidence type="ECO:0000313" key="2">
    <source>
        <dbReference type="EMBL" id="KAK9775920.1"/>
    </source>
</evidence>
<accession>A0ABR2XQ32</accession>
<dbReference type="PANTHER" id="PTHR35340:SF5">
    <property type="entry name" value="ASST-DOMAIN-CONTAINING PROTEIN"/>
    <property type="match status" value="1"/>
</dbReference>
<evidence type="ECO:0000256" key="1">
    <source>
        <dbReference type="SAM" id="SignalP"/>
    </source>
</evidence>